<organism evidence="2 3">
    <name type="scientific">Taxus chinensis</name>
    <name type="common">Chinese yew</name>
    <name type="synonym">Taxus wallichiana var. chinensis</name>
    <dbReference type="NCBI Taxonomy" id="29808"/>
    <lineage>
        <taxon>Eukaryota</taxon>
        <taxon>Viridiplantae</taxon>
        <taxon>Streptophyta</taxon>
        <taxon>Embryophyta</taxon>
        <taxon>Tracheophyta</taxon>
        <taxon>Spermatophyta</taxon>
        <taxon>Pinopsida</taxon>
        <taxon>Pinidae</taxon>
        <taxon>Conifers II</taxon>
        <taxon>Cupressales</taxon>
        <taxon>Taxaceae</taxon>
        <taxon>Taxus</taxon>
    </lineage>
</organism>
<dbReference type="EMBL" id="JAHRHJ020000008">
    <property type="protein sequence ID" value="KAH9305926.1"/>
    <property type="molecule type" value="Genomic_DNA"/>
</dbReference>
<reference evidence="2 3" key="1">
    <citation type="journal article" date="2021" name="Nat. Plants">
        <title>The Taxus genome provides insights into paclitaxel biosynthesis.</title>
        <authorList>
            <person name="Xiong X."/>
            <person name="Gou J."/>
            <person name="Liao Q."/>
            <person name="Li Y."/>
            <person name="Zhou Q."/>
            <person name="Bi G."/>
            <person name="Li C."/>
            <person name="Du R."/>
            <person name="Wang X."/>
            <person name="Sun T."/>
            <person name="Guo L."/>
            <person name="Liang H."/>
            <person name="Lu P."/>
            <person name="Wu Y."/>
            <person name="Zhang Z."/>
            <person name="Ro D.K."/>
            <person name="Shang Y."/>
            <person name="Huang S."/>
            <person name="Yan J."/>
        </authorList>
    </citation>
    <scope>NUCLEOTIDE SEQUENCE [LARGE SCALE GENOMIC DNA]</scope>
    <source>
        <strain evidence="2">Ta-2019</strain>
    </source>
</reference>
<feature type="non-terminal residue" evidence="2">
    <location>
        <position position="1"/>
    </location>
</feature>
<proteinExistence type="predicted"/>
<evidence type="ECO:0000313" key="2">
    <source>
        <dbReference type="EMBL" id="KAH9305926.1"/>
    </source>
</evidence>
<feature type="non-terminal residue" evidence="2">
    <location>
        <position position="82"/>
    </location>
</feature>
<name>A0AA38FL94_TAXCH</name>
<accession>A0AA38FL94</accession>
<evidence type="ECO:0000256" key="1">
    <source>
        <dbReference type="SAM" id="MobiDB-lite"/>
    </source>
</evidence>
<evidence type="ECO:0000313" key="3">
    <source>
        <dbReference type="Proteomes" id="UP000824469"/>
    </source>
</evidence>
<dbReference type="Proteomes" id="UP000824469">
    <property type="component" value="Unassembled WGS sequence"/>
</dbReference>
<comment type="caution">
    <text evidence="2">The sequence shown here is derived from an EMBL/GenBank/DDBJ whole genome shotgun (WGS) entry which is preliminary data.</text>
</comment>
<gene>
    <name evidence="2" type="ORF">KI387_010330</name>
</gene>
<dbReference type="AlphaFoldDB" id="A0AA38FL94"/>
<sequence length="82" mass="9362">KSVRKSTPNVGRKNTAHETIAGTRLWRKRSPKCNIEMMSTSASQNKQQKSILDRLDCTLCKTRILAMAMQKWVPYRLGPLTT</sequence>
<keyword evidence="3" id="KW-1185">Reference proteome</keyword>
<protein>
    <submittedName>
        <fullName evidence="2">Uncharacterized protein</fullName>
    </submittedName>
</protein>
<feature type="region of interest" description="Disordered" evidence="1">
    <location>
        <begin position="1"/>
        <end position="23"/>
    </location>
</feature>